<dbReference type="PANTHER" id="PTHR43537:SF5">
    <property type="entry name" value="UXU OPERON TRANSCRIPTIONAL REGULATOR"/>
    <property type="match status" value="1"/>
</dbReference>
<evidence type="ECO:0000256" key="1">
    <source>
        <dbReference type="ARBA" id="ARBA00023015"/>
    </source>
</evidence>
<evidence type="ECO:0000256" key="4">
    <source>
        <dbReference type="SAM" id="MobiDB-lite"/>
    </source>
</evidence>
<dbReference type="RefSeq" id="WP_377053164.1">
    <property type="nucleotide sequence ID" value="NZ_JBHLVZ010000066.1"/>
</dbReference>
<comment type="caution">
    <text evidence="6">The sequence shown here is derived from an EMBL/GenBank/DDBJ whole genome shotgun (WGS) entry which is preliminary data.</text>
</comment>
<evidence type="ECO:0000256" key="2">
    <source>
        <dbReference type="ARBA" id="ARBA00023125"/>
    </source>
</evidence>
<keyword evidence="2" id="KW-0238">DNA-binding</keyword>
<keyword evidence="3" id="KW-0804">Transcription</keyword>
<dbReference type="SMART" id="SM00895">
    <property type="entry name" value="FCD"/>
    <property type="match status" value="1"/>
</dbReference>
<evidence type="ECO:0000259" key="5">
    <source>
        <dbReference type="SMART" id="SM00895"/>
    </source>
</evidence>
<sequence length="154" mass="17243">MVLQIIEARTVNECRAVRLAGRRFTPNDVKALDTVLDDTSAALERHDTGAMMLLDKAFHSTIARASGNPVFFDILSNLHDRAVRFWFISLEQEAHQDSVLQEPHQPIRDQSDRPWASPGSESDCLHAALESCASALEYRADNSRPYQYGRTTSG</sequence>
<dbReference type="InterPro" id="IPR008920">
    <property type="entry name" value="TF_FadR/GntR_C"/>
</dbReference>
<dbReference type="SUPFAM" id="SSF48008">
    <property type="entry name" value="GntR ligand-binding domain-like"/>
    <property type="match status" value="1"/>
</dbReference>
<accession>A0ABV6IW89</accession>
<dbReference type="Gene3D" id="1.20.120.530">
    <property type="entry name" value="GntR ligand-binding domain-like"/>
    <property type="match status" value="1"/>
</dbReference>
<keyword evidence="1" id="KW-0805">Transcription regulation</keyword>
<gene>
    <name evidence="6" type="ORF">ACFFIC_18795</name>
</gene>
<dbReference type="Proteomes" id="UP001589789">
    <property type="component" value="Unassembled WGS sequence"/>
</dbReference>
<dbReference type="InterPro" id="IPR011711">
    <property type="entry name" value="GntR_C"/>
</dbReference>
<keyword evidence="7" id="KW-1185">Reference proteome</keyword>
<evidence type="ECO:0000313" key="6">
    <source>
        <dbReference type="EMBL" id="MFC0387577.1"/>
    </source>
</evidence>
<organism evidence="6 7">
    <name type="scientific">Muricoccus vinaceus</name>
    <dbReference type="NCBI Taxonomy" id="424704"/>
    <lineage>
        <taxon>Bacteria</taxon>
        <taxon>Pseudomonadati</taxon>
        <taxon>Pseudomonadota</taxon>
        <taxon>Alphaproteobacteria</taxon>
        <taxon>Acetobacterales</taxon>
        <taxon>Roseomonadaceae</taxon>
        <taxon>Muricoccus</taxon>
    </lineage>
</organism>
<feature type="region of interest" description="Disordered" evidence="4">
    <location>
        <begin position="97"/>
        <end position="122"/>
    </location>
</feature>
<dbReference type="EMBL" id="JBHLVZ010000066">
    <property type="protein sequence ID" value="MFC0387577.1"/>
    <property type="molecule type" value="Genomic_DNA"/>
</dbReference>
<protein>
    <submittedName>
        <fullName evidence="6">GntR family transcriptional regulator</fullName>
    </submittedName>
</protein>
<dbReference type="Pfam" id="PF07729">
    <property type="entry name" value="FCD"/>
    <property type="match status" value="1"/>
</dbReference>
<evidence type="ECO:0000313" key="7">
    <source>
        <dbReference type="Proteomes" id="UP001589789"/>
    </source>
</evidence>
<name>A0ABV6IW89_9PROT</name>
<evidence type="ECO:0000256" key="3">
    <source>
        <dbReference type="ARBA" id="ARBA00023163"/>
    </source>
</evidence>
<dbReference type="PANTHER" id="PTHR43537">
    <property type="entry name" value="TRANSCRIPTIONAL REGULATOR, GNTR FAMILY"/>
    <property type="match status" value="1"/>
</dbReference>
<feature type="domain" description="GntR C-terminal" evidence="5">
    <location>
        <begin position="4"/>
        <end position="144"/>
    </location>
</feature>
<proteinExistence type="predicted"/>
<reference evidence="6 7" key="1">
    <citation type="submission" date="2024-09" db="EMBL/GenBank/DDBJ databases">
        <authorList>
            <person name="Sun Q."/>
            <person name="Mori K."/>
        </authorList>
    </citation>
    <scope>NUCLEOTIDE SEQUENCE [LARGE SCALE GENOMIC DNA]</scope>
    <source>
        <strain evidence="6 7">CCM 7468</strain>
    </source>
</reference>